<evidence type="ECO:0000313" key="2">
    <source>
        <dbReference type="EMBL" id="KAG6594534.1"/>
    </source>
</evidence>
<proteinExistence type="predicted"/>
<name>A0AAV6NCW9_9ROSI</name>
<organism evidence="2 3">
    <name type="scientific">Cucurbita argyrosperma subsp. sororia</name>
    <dbReference type="NCBI Taxonomy" id="37648"/>
    <lineage>
        <taxon>Eukaryota</taxon>
        <taxon>Viridiplantae</taxon>
        <taxon>Streptophyta</taxon>
        <taxon>Embryophyta</taxon>
        <taxon>Tracheophyta</taxon>
        <taxon>Spermatophyta</taxon>
        <taxon>Magnoliopsida</taxon>
        <taxon>eudicotyledons</taxon>
        <taxon>Gunneridae</taxon>
        <taxon>Pentapetalae</taxon>
        <taxon>rosids</taxon>
        <taxon>fabids</taxon>
        <taxon>Cucurbitales</taxon>
        <taxon>Cucurbitaceae</taxon>
        <taxon>Cucurbiteae</taxon>
        <taxon>Cucurbita</taxon>
    </lineage>
</organism>
<protein>
    <submittedName>
        <fullName evidence="2">Uncharacterized protein</fullName>
    </submittedName>
</protein>
<dbReference type="EMBL" id="JAGKQH010000007">
    <property type="protein sequence ID" value="KAG6594534.1"/>
    <property type="molecule type" value="Genomic_DNA"/>
</dbReference>
<feature type="compositionally biased region" description="Polar residues" evidence="1">
    <location>
        <begin position="1"/>
        <end position="10"/>
    </location>
</feature>
<keyword evidence="3" id="KW-1185">Reference proteome</keyword>
<reference evidence="2 3" key="1">
    <citation type="journal article" date="2021" name="Hortic Res">
        <title>The domestication of Cucurbita argyrosperma as revealed by the genome of its wild relative.</title>
        <authorList>
            <person name="Barrera-Redondo J."/>
            <person name="Sanchez-de la Vega G."/>
            <person name="Aguirre-Liguori J.A."/>
            <person name="Castellanos-Morales G."/>
            <person name="Gutierrez-Guerrero Y.T."/>
            <person name="Aguirre-Dugua X."/>
            <person name="Aguirre-Planter E."/>
            <person name="Tenaillon M.I."/>
            <person name="Lira-Saade R."/>
            <person name="Eguiarte L.E."/>
        </authorList>
    </citation>
    <scope>NUCLEOTIDE SEQUENCE [LARGE SCALE GENOMIC DNA]</scope>
    <source>
        <strain evidence="2">JBR-2021</strain>
    </source>
</reference>
<evidence type="ECO:0000313" key="3">
    <source>
        <dbReference type="Proteomes" id="UP000685013"/>
    </source>
</evidence>
<evidence type="ECO:0000256" key="1">
    <source>
        <dbReference type="SAM" id="MobiDB-lite"/>
    </source>
</evidence>
<accession>A0AAV6NCW9</accession>
<dbReference type="AlphaFoldDB" id="A0AAV6NCW9"/>
<gene>
    <name evidence="2" type="ORF">SDJN03_11087</name>
</gene>
<sequence length="94" mass="10844">MRKTPSSGAEVQQKERKKERLSRIGSGFGFGFGFNSYRKKSAIPNFEGKSYQNMELKRSNLVMSCVEKRVEHRISIPDDMHLVVQFDLNLHLTP</sequence>
<feature type="region of interest" description="Disordered" evidence="1">
    <location>
        <begin position="1"/>
        <end position="20"/>
    </location>
</feature>
<feature type="non-terminal residue" evidence="2">
    <location>
        <position position="1"/>
    </location>
</feature>
<dbReference type="Proteomes" id="UP000685013">
    <property type="component" value="Chromosome 7"/>
</dbReference>
<comment type="caution">
    <text evidence="2">The sequence shown here is derived from an EMBL/GenBank/DDBJ whole genome shotgun (WGS) entry which is preliminary data.</text>
</comment>